<gene>
    <name evidence="2" type="ORF">DFH94DRAFT_846894</name>
</gene>
<comment type="caution">
    <text evidence="2">The sequence shown here is derived from an EMBL/GenBank/DDBJ whole genome shotgun (WGS) entry which is preliminary data.</text>
</comment>
<dbReference type="AlphaFoldDB" id="A0A9P5MRC1"/>
<dbReference type="OrthoDB" id="5579731at2759"/>
<reference evidence="2" key="2">
    <citation type="journal article" date="2020" name="Nat. Commun.">
        <title>Large-scale genome sequencing of mycorrhizal fungi provides insights into the early evolution of symbiotic traits.</title>
        <authorList>
            <person name="Miyauchi S."/>
            <person name="Kiss E."/>
            <person name="Kuo A."/>
            <person name="Drula E."/>
            <person name="Kohler A."/>
            <person name="Sanchez-Garcia M."/>
            <person name="Morin E."/>
            <person name="Andreopoulos B."/>
            <person name="Barry K.W."/>
            <person name="Bonito G."/>
            <person name="Buee M."/>
            <person name="Carver A."/>
            <person name="Chen C."/>
            <person name="Cichocki N."/>
            <person name="Clum A."/>
            <person name="Culley D."/>
            <person name="Crous P.W."/>
            <person name="Fauchery L."/>
            <person name="Girlanda M."/>
            <person name="Hayes R.D."/>
            <person name="Keri Z."/>
            <person name="LaButti K."/>
            <person name="Lipzen A."/>
            <person name="Lombard V."/>
            <person name="Magnuson J."/>
            <person name="Maillard F."/>
            <person name="Murat C."/>
            <person name="Nolan M."/>
            <person name="Ohm R.A."/>
            <person name="Pangilinan J."/>
            <person name="Pereira M.F."/>
            <person name="Perotto S."/>
            <person name="Peter M."/>
            <person name="Pfister S."/>
            <person name="Riley R."/>
            <person name="Sitrit Y."/>
            <person name="Stielow J.B."/>
            <person name="Szollosi G."/>
            <person name="Zifcakova L."/>
            <person name="Stursova M."/>
            <person name="Spatafora J.W."/>
            <person name="Tedersoo L."/>
            <person name="Vaario L.M."/>
            <person name="Yamada A."/>
            <person name="Yan M."/>
            <person name="Wang P."/>
            <person name="Xu J."/>
            <person name="Bruns T."/>
            <person name="Baldrian P."/>
            <person name="Vilgalys R."/>
            <person name="Dunand C."/>
            <person name="Henrissat B."/>
            <person name="Grigoriev I.V."/>
            <person name="Hibbett D."/>
            <person name="Nagy L.G."/>
            <person name="Martin F.M."/>
        </authorList>
    </citation>
    <scope>NUCLEOTIDE SEQUENCE</scope>
    <source>
        <strain evidence="2">Prilba</strain>
    </source>
</reference>
<dbReference type="Proteomes" id="UP000759537">
    <property type="component" value="Unassembled WGS sequence"/>
</dbReference>
<accession>A0A9P5MRC1</accession>
<protein>
    <submittedName>
        <fullName evidence="2">Uncharacterized protein</fullName>
    </submittedName>
</protein>
<dbReference type="EMBL" id="WHVB01000018">
    <property type="protein sequence ID" value="KAF8473678.1"/>
    <property type="molecule type" value="Genomic_DNA"/>
</dbReference>
<feature type="region of interest" description="Disordered" evidence="1">
    <location>
        <begin position="22"/>
        <end position="63"/>
    </location>
</feature>
<feature type="compositionally biased region" description="Basic and acidic residues" evidence="1">
    <location>
        <begin position="23"/>
        <end position="40"/>
    </location>
</feature>
<proteinExistence type="predicted"/>
<evidence type="ECO:0000256" key="1">
    <source>
        <dbReference type="SAM" id="MobiDB-lite"/>
    </source>
</evidence>
<sequence>MGAVWKHPWIRDHGRAIYSCRVPRHEPDPRSTGERSRDDDGNWIGKSGTMGGGKLESERSAPPSLPKCCTLGKTCWPFRPSGTTLDEHQILAVLRAQLKILPDSRVQRSVRATVLRATGHELVLLSLSCVLDIHQDVSLRRDLMARLPRRDRLFVVSIAVKSAYMKGSMDGVRGIDYLSRSLSQVLIGSSRDERGYVRYNREQNYCLSDITPVLLQTLLNSGNKIKQNKMQDGGTEAFWARVDDIACARLNAEGKPGPEFAGIRRHAQDLLHRSRGIPVKEDHVSRSNSDARDERKLRMGLLRRRRRYRAIEVMKALDARHWHAPPLIMRDKHTRC</sequence>
<evidence type="ECO:0000313" key="2">
    <source>
        <dbReference type="EMBL" id="KAF8473678.1"/>
    </source>
</evidence>
<name>A0A9P5MRC1_9AGAM</name>
<organism evidence="2 3">
    <name type="scientific">Russula ochroleuca</name>
    <dbReference type="NCBI Taxonomy" id="152965"/>
    <lineage>
        <taxon>Eukaryota</taxon>
        <taxon>Fungi</taxon>
        <taxon>Dikarya</taxon>
        <taxon>Basidiomycota</taxon>
        <taxon>Agaricomycotina</taxon>
        <taxon>Agaricomycetes</taxon>
        <taxon>Russulales</taxon>
        <taxon>Russulaceae</taxon>
        <taxon>Russula</taxon>
    </lineage>
</organism>
<keyword evidence="3" id="KW-1185">Reference proteome</keyword>
<reference evidence="2" key="1">
    <citation type="submission" date="2019-10" db="EMBL/GenBank/DDBJ databases">
        <authorList>
            <consortium name="DOE Joint Genome Institute"/>
            <person name="Kuo A."/>
            <person name="Miyauchi S."/>
            <person name="Kiss E."/>
            <person name="Drula E."/>
            <person name="Kohler A."/>
            <person name="Sanchez-Garcia M."/>
            <person name="Andreopoulos B."/>
            <person name="Barry K.W."/>
            <person name="Bonito G."/>
            <person name="Buee M."/>
            <person name="Carver A."/>
            <person name="Chen C."/>
            <person name="Cichocki N."/>
            <person name="Clum A."/>
            <person name="Culley D."/>
            <person name="Crous P.W."/>
            <person name="Fauchery L."/>
            <person name="Girlanda M."/>
            <person name="Hayes R."/>
            <person name="Keri Z."/>
            <person name="LaButti K."/>
            <person name="Lipzen A."/>
            <person name="Lombard V."/>
            <person name="Magnuson J."/>
            <person name="Maillard F."/>
            <person name="Morin E."/>
            <person name="Murat C."/>
            <person name="Nolan M."/>
            <person name="Ohm R."/>
            <person name="Pangilinan J."/>
            <person name="Pereira M."/>
            <person name="Perotto S."/>
            <person name="Peter M."/>
            <person name="Riley R."/>
            <person name="Sitrit Y."/>
            <person name="Stielow B."/>
            <person name="Szollosi G."/>
            <person name="Zifcakova L."/>
            <person name="Stursova M."/>
            <person name="Spatafora J.W."/>
            <person name="Tedersoo L."/>
            <person name="Vaario L.-M."/>
            <person name="Yamada A."/>
            <person name="Yan M."/>
            <person name="Wang P."/>
            <person name="Xu J."/>
            <person name="Bruns T."/>
            <person name="Baldrian P."/>
            <person name="Vilgalys R."/>
            <person name="Henrissat B."/>
            <person name="Grigoriev I.V."/>
            <person name="Hibbett D."/>
            <person name="Nagy L.G."/>
            <person name="Martin F.M."/>
        </authorList>
    </citation>
    <scope>NUCLEOTIDE SEQUENCE</scope>
    <source>
        <strain evidence="2">Prilba</strain>
    </source>
</reference>
<evidence type="ECO:0000313" key="3">
    <source>
        <dbReference type="Proteomes" id="UP000759537"/>
    </source>
</evidence>